<evidence type="ECO:0000313" key="2">
    <source>
        <dbReference type="Proteomes" id="UP000020938"/>
    </source>
</evidence>
<proteinExistence type="predicted"/>
<dbReference type="Proteomes" id="UP000020938">
    <property type="component" value="Unassembled WGS sequence"/>
</dbReference>
<evidence type="ECO:0000313" key="1">
    <source>
        <dbReference type="EMBL" id="EXZ72039.1"/>
    </source>
</evidence>
<gene>
    <name evidence="1" type="ORF">M123_3610</name>
</gene>
<dbReference type="EMBL" id="JGDS01000062">
    <property type="protein sequence ID" value="EXZ72039.1"/>
    <property type="molecule type" value="Genomic_DNA"/>
</dbReference>
<dbReference type="AlphaFoldDB" id="A0A016CKS4"/>
<reference evidence="1 2" key="1">
    <citation type="submission" date="2014-02" db="EMBL/GenBank/DDBJ databases">
        <authorList>
            <person name="Sears C."/>
            <person name="Carroll K."/>
            <person name="Sack B.R."/>
            <person name="Qadri F."/>
            <person name="Myers L.L."/>
            <person name="Chung G.-T."/>
            <person name="Escheverria P."/>
            <person name="Fraser C.M."/>
            <person name="Sadzewicz L."/>
            <person name="Shefchek K.A."/>
            <person name="Tallon L."/>
            <person name="Das S.P."/>
            <person name="Daugherty S."/>
            <person name="Mongodin E.F."/>
        </authorList>
    </citation>
    <scope>NUCLEOTIDE SEQUENCE [LARGE SCALE GENOMIC DNA]</scope>
    <source>
        <strain evidence="1 2">3976T8</strain>
    </source>
</reference>
<comment type="caution">
    <text evidence="1">The sequence shown here is derived from an EMBL/GenBank/DDBJ whole genome shotgun (WGS) entry which is preliminary data.</text>
</comment>
<name>A0A016CKS4_BACFG</name>
<accession>A0A016CKS4</accession>
<sequence length="42" mass="5088">MTHLHLVYSLHLFKKRKKIYPVTLVTNYLYLLSDLCPLNNKR</sequence>
<protein>
    <submittedName>
        <fullName evidence="1">Uncharacterized protein</fullName>
    </submittedName>
</protein>
<organism evidence="1 2">
    <name type="scientific">Bacteroides fragilis str. 3976T8</name>
    <dbReference type="NCBI Taxonomy" id="1339314"/>
    <lineage>
        <taxon>Bacteria</taxon>
        <taxon>Pseudomonadati</taxon>
        <taxon>Bacteroidota</taxon>
        <taxon>Bacteroidia</taxon>
        <taxon>Bacteroidales</taxon>
        <taxon>Bacteroidaceae</taxon>
        <taxon>Bacteroides</taxon>
    </lineage>
</organism>
<dbReference type="PATRIC" id="fig|1339314.3.peg.3761"/>